<dbReference type="eggNOG" id="COG1653">
    <property type="taxonomic scope" value="Bacteria"/>
</dbReference>
<keyword evidence="5" id="KW-1185">Reference proteome</keyword>
<dbReference type="InterPro" id="IPR042229">
    <property type="entry name" value="Listeria/Bacterioides_rpt_sf"/>
</dbReference>
<evidence type="ECO:0000256" key="3">
    <source>
        <dbReference type="SAM" id="Phobius"/>
    </source>
</evidence>
<evidence type="ECO:0000256" key="2">
    <source>
        <dbReference type="SAM" id="MobiDB-lite"/>
    </source>
</evidence>
<keyword evidence="3" id="KW-0812">Transmembrane</keyword>
<reference evidence="4 5" key="1">
    <citation type="submission" date="2014-03" db="EMBL/GenBank/DDBJ databases">
        <title>Genomics of Bifidobacteria.</title>
        <authorList>
            <person name="Ventura M."/>
            <person name="Milani C."/>
            <person name="Lugli G.A."/>
        </authorList>
    </citation>
    <scope>NUCLEOTIDE SEQUENCE [LARGE SCALE GENOMIC DNA]</scope>
    <source>
        <strain evidence="4 5">DSM 23968</strain>
    </source>
</reference>
<accession>A0A087DUD7</accession>
<name>A0A087DUD7_9BIFI</name>
<organism evidence="4 5">
    <name type="scientific">Bifidobacterium stellenboschense</name>
    <dbReference type="NCBI Taxonomy" id="762211"/>
    <lineage>
        <taxon>Bacteria</taxon>
        <taxon>Bacillati</taxon>
        <taxon>Actinomycetota</taxon>
        <taxon>Actinomycetes</taxon>
        <taxon>Bifidobacteriales</taxon>
        <taxon>Bifidobacteriaceae</taxon>
        <taxon>Bifidobacterium</taxon>
    </lineage>
</organism>
<feature type="compositionally biased region" description="Low complexity" evidence="2">
    <location>
        <begin position="188"/>
        <end position="198"/>
    </location>
</feature>
<dbReference type="Proteomes" id="UP000029004">
    <property type="component" value="Unassembled WGS sequence"/>
</dbReference>
<keyword evidence="3" id="KW-1133">Transmembrane helix</keyword>
<dbReference type="NCBIfam" id="TIGR02543">
    <property type="entry name" value="List_Bact_rpt"/>
    <property type="match status" value="1"/>
</dbReference>
<dbReference type="Gene3D" id="2.60.40.4270">
    <property type="entry name" value="Listeria-Bacteroides repeat domain"/>
    <property type="match status" value="2"/>
</dbReference>
<proteinExistence type="predicted"/>
<dbReference type="InterPro" id="IPR013378">
    <property type="entry name" value="InlB-like_B-rpt"/>
</dbReference>
<sequence>MINFKIEQDTTVYAGWKKNEPEPATTYYHFYSDPDSEASDQSVLCTIGKPIADCYDFADLQGENDGYVFAGWYDNKKLTGNPIDPNTTIVDKGWAAFYAKWVKADETFTLTFETNGGSAIDPQQVKAGESYTGDAATTRDGYTFTGWYADKDLATTVDLKELKLFADTTVYAGWKKNETKPQPGSNQKPAAKPAAQKPAAKKAEPRKTAAKKTAKNLSKTGSSVSAIAIAALALAGVGIVLNRKRAE</sequence>
<comment type="caution">
    <text evidence="4">The sequence shown here is derived from an EMBL/GenBank/DDBJ whole genome shotgun (WGS) entry which is preliminary data.</text>
</comment>
<dbReference type="AlphaFoldDB" id="A0A087DUD7"/>
<evidence type="ECO:0000256" key="1">
    <source>
        <dbReference type="ARBA" id="ARBA00004196"/>
    </source>
</evidence>
<comment type="subcellular location">
    <subcellularLocation>
        <location evidence="1">Cell envelope</location>
    </subcellularLocation>
</comment>
<keyword evidence="3" id="KW-0472">Membrane</keyword>
<protein>
    <submittedName>
        <fullName evidence="4">Internalin</fullName>
    </submittedName>
</protein>
<dbReference type="STRING" id="762211.BSTEL_1415"/>
<dbReference type="Pfam" id="PF09479">
    <property type="entry name" value="Flg_new"/>
    <property type="match status" value="2"/>
</dbReference>
<evidence type="ECO:0000313" key="4">
    <source>
        <dbReference type="EMBL" id="KFI99137.1"/>
    </source>
</evidence>
<feature type="region of interest" description="Disordered" evidence="2">
    <location>
        <begin position="175"/>
        <end position="221"/>
    </location>
</feature>
<dbReference type="EMBL" id="JGZP01000006">
    <property type="protein sequence ID" value="KFI99137.1"/>
    <property type="molecule type" value="Genomic_DNA"/>
</dbReference>
<evidence type="ECO:0000313" key="5">
    <source>
        <dbReference type="Proteomes" id="UP000029004"/>
    </source>
</evidence>
<feature type="transmembrane region" description="Helical" evidence="3">
    <location>
        <begin position="221"/>
        <end position="241"/>
    </location>
</feature>
<dbReference type="GO" id="GO:0030313">
    <property type="term" value="C:cell envelope"/>
    <property type="evidence" value="ECO:0007669"/>
    <property type="project" value="UniProtKB-SubCell"/>
</dbReference>
<gene>
    <name evidence="4" type="ORF">BSTEL_1415</name>
</gene>